<name>X0SEF5_9ZZZZ</name>
<feature type="transmembrane region" description="Helical" evidence="10">
    <location>
        <begin position="281"/>
        <end position="301"/>
    </location>
</feature>
<dbReference type="Gene3D" id="2.30.42.10">
    <property type="match status" value="1"/>
</dbReference>
<comment type="cofactor">
    <cofactor evidence="1">
        <name>Zn(2+)</name>
        <dbReference type="ChEBI" id="CHEBI:29105"/>
    </cofactor>
</comment>
<dbReference type="SUPFAM" id="SSF50156">
    <property type="entry name" value="PDZ domain-like"/>
    <property type="match status" value="1"/>
</dbReference>
<dbReference type="PANTHER" id="PTHR42837:SF2">
    <property type="entry name" value="MEMBRANE METALLOPROTEASE ARASP2, CHLOROPLASTIC-RELATED"/>
    <property type="match status" value="1"/>
</dbReference>
<sequence>MSTFLYYIIPFVIVLGILISFHEFGHFLLAKTFKVMVHKFSLGFGPRLIGKKVGETEYVISAFPLGGYVKLLGESDEEQVSPEQAHRSFSEQPVLNRIAIAAAGPLFNFLLAFLLFCGLYVISGYPVMTAEVGQVRPNSPADKAGLLKGDIIEYIEDRKIDEWSDIKKLIQKSSEKGLTMVIIRGNQRVSTTVVPEMEKVKNIFGEEIQSPLIGIVASGSIEKLRLTPFHALAKAAERTWEVTALTVLTIVKLFQGVVPLKTLGGPIMIGQLTGDIARENIGYLVPFMAVISINLALLNLLPVPVLDGGMI</sequence>
<evidence type="ECO:0000256" key="2">
    <source>
        <dbReference type="ARBA" id="ARBA00004141"/>
    </source>
</evidence>
<evidence type="ECO:0000256" key="6">
    <source>
        <dbReference type="ARBA" id="ARBA00022833"/>
    </source>
</evidence>
<dbReference type="CDD" id="cd23081">
    <property type="entry name" value="cpPDZ_EcRseP-like"/>
    <property type="match status" value="1"/>
</dbReference>
<evidence type="ECO:0000256" key="9">
    <source>
        <dbReference type="ARBA" id="ARBA00023136"/>
    </source>
</evidence>
<comment type="subcellular location">
    <subcellularLocation>
        <location evidence="2">Membrane</location>
        <topology evidence="2">Multi-pass membrane protein</topology>
    </subcellularLocation>
</comment>
<dbReference type="Pfam" id="PF17820">
    <property type="entry name" value="PDZ_6"/>
    <property type="match status" value="1"/>
</dbReference>
<dbReference type="AlphaFoldDB" id="X0SEF5"/>
<dbReference type="InterPro" id="IPR036034">
    <property type="entry name" value="PDZ_sf"/>
</dbReference>
<feature type="transmembrane region" description="Helical" evidence="10">
    <location>
        <begin position="6"/>
        <end position="29"/>
    </location>
</feature>
<feature type="non-terminal residue" evidence="12">
    <location>
        <position position="311"/>
    </location>
</feature>
<dbReference type="InterPro" id="IPR008915">
    <property type="entry name" value="Peptidase_M50"/>
</dbReference>
<organism evidence="12">
    <name type="scientific">marine sediment metagenome</name>
    <dbReference type="NCBI Taxonomy" id="412755"/>
    <lineage>
        <taxon>unclassified sequences</taxon>
        <taxon>metagenomes</taxon>
        <taxon>ecological metagenomes</taxon>
    </lineage>
</organism>
<dbReference type="CDD" id="cd06163">
    <property type="entry name" value="S2P-M50_PDZ_RseP-like"/>
    <property type="match status" value="1"/>
</dbReference>
<keyword evidence="7 10" id="KW-1133">Transmembrane helix</keyword>
<evidence type="ECO:0000256" key="4">
    <source>
        <dbReference type="ARBA" id="ARBA00022692"/>
    </source>
</evidence>
<dbReference type="PANTHER" id="PTHR42837">
    <property type="entry name" value="REGULATOR OF SIGMA-E PROTEASE RSEP"/>
    <property type="match status" value="1"/>
</dbReference>
<evidence type="ECO:0000256" key="10">
    <source>
        <dbReference type="SAM" id="Phobius"/>
    </source>
</evidence>
<dbReference type="InterPro" id="IPR041489">
    <property type="entry name" value="PDZ_6"/>
</dbReference>
<dbReference type="GO" id="GO:0016020">
    <property type="term" value="C:membrane"/>
    <property type="evidence" value="ECO:0007669"/>
    <property type="project" value="UniProtKB-SubCell"/>
</dbReference>
<keyword evidence="8" id="KW-0482">Metalloprotease</keyword>
<dbReference type="InterPro" id="IPR001478">
    <property type="entry name" value="PDZ"/>
</dbReference>
<dbReference type="GO" id="GO:0004222">
    <property type="term" value="F:metalloendopeptidase activity"/>
    <property type="evidence" value="ECO:0007669"/>
    <property type="project" value="InterPro"/>
</dbReference>
<evidence type="ECO:0000313" key="12">
    <source>
        <dbReference type="EMBL" id="GAF79394.1"/>
    </source>
</evidence>
<proteinExistence type="predicted"/>
<evidence type="ECO:0000256" key="7">
    <source>
        <dbReference type="ARBA" id="ARBA00022989"/>
    </source>
</evidence>
<dbReference type="Pfam" id="PF02163">
    <property type="entry name" value="Peptidase_M50"/>
    <property type="match status" value="1"/>
</dbReference>
<keyword evidence="6" id="KW-0862">Zinc</keyword>
<feature type="transmembrane region" description="Helical" evidence="10">
    <location>
        <begin position="98"/>
        <end position="122"/>
    </location>
</feature>
<evidence type="ECO:0000256" key="8">
    <source>
        <dbReference type="ARBA" id="ARBA00023049"/>
    </source>
</evidence>
<keyword evidence="9 10" id="KW-0472">Membrane</keyword>
<comment type="caution">
    <text evidence="12">The sequence shown here is derived from an EMBL/GenBank/DDBJ whole genome shotgun (WGS) entry which is preliminary data.</text>
</comment>
<dbReference type="InterPro" id="IPR004387">
    <property type="entry name" value="Pept_M50_Zn"/>
</dbReference>
<accession>X0SEF5</accession>
<evidence type="ECO:0000256" key="5">
    <source>
        <dbReference type="ARBA" id="ARBA00022801"/>
    </source>
</evidence>
<dbReference type="GO" id="GO:0006508">
    <property type="term" value="P:proteolysis"/>
    <property type="evidence" value="ECO:0007669"/>
    <property type="project" value="UniProtKB-KW"/>
</dbReference>
<dbReference type="EMBL" id="BARS01003216">
    <property type="protein sequence ID" value="GAF79394.1"/>
    <property type="molecule type" value="Genomic_DNA"/>
</dbReference>
<evidence type="ECO:0000256" key="3">
    <source>
        <dbReference type="ARBA" id="ARBA00022670"/>
    </source>
</evidence>
<protein>
    <recommendedName>
        <fullName evidence="11">PDZ domain-containing protein</fullName>
    </recommendedName>
</protein>
<evidence type="ECO:0000259" key="11">
    <source>
        <dbReference type="SMART" id="SM00228"/>
    </source>
</evidence>
<evidence type="ECO:0000256" key="1">
    <source>
        <dbReference type="ARBA" id="ARBA00001947"/>
    </source>
</evidence>
<keyword evidence="5" id="KW-0378">Hydrolase</keyword>
<dbReference type="SMART" id="SM00228">
    <property type="entry name" value="PDZ"/>
    <property type="match status" value="1"/>
</dbReference>
<keyword evidence="3" id="KW-0645">Protease</keyword>
<reference evidence="12" key="1">
    <citation type="journal article" date="2014" name="Front. Microbiol.">
        <title>High frequency of phylogenetically diverse reductive dehalogenase-homologous genes in deep subseafloor sedimentary metagenomes.</title>
        <authorList>
            <person name="Kawai M."/>
            <person name="Futagami T."/>
            <person name="Toyoda A."/>
            <person name="Takaki Y."/>
            <person name="Nishi S."/>
            <person name="Hori S."/>
            <person name="Arai W."/>
            <person name="Tsubouchi T."/>
            <person name="Morono Y."/>
            <person name="Uchiyama I."/>
            <person name="Ito T."/>
            <person name="Fujiyama A."/>
            <person name="Inagaki F."/>
            <person name="Takami H."/>
        </authorList>
    </citation>
    <scope>NUCLEOTIDE SEQUENCE</scope>
    <source>
        <strain evidence="12">Expedition CK06-06</strain>
    </source>
</reference>
<keyword evidence="4 10" id="KW-0812">Transmembrane</keyword>
<gene>
    <name evidence="12" type="ORF">S01H1_06203</name>
</gene>
<feature type="domain" description="PDZ" evidence="11">
    <location>
        <begin position="117"/>
        <end position="186"/>
    </location>
</feature>